<dbReference type="SUPFAM" id="SSF140459">
    <property type="entry name" value="PE/PPE dimer-like"/>
    <property type="match status" value="1"/>
</dbReference>
<proteinExistence type="inferred from homology"/>
<gene>
    <name evidence="5" type="ORF">H0P51_02805</name>
</gene>
<evidence type="ECO:0000313" key="5">
    <source>
        <dbReference type="EMBL" id="QLL07940.1"/>
    </source>
</evidence>
<name>A0A7D6IMT9_9MYCO</name>
<accession>A0A7D6IMT9</accession>
<evidence type="ECO:0000256" key="2">
    <source>
        <dbReference type="SAM" id="MobiDB-lite"/>
    </source>
</evidence>
<protein>
    <submittedName>
        <fullName evidence="5">PPE domain-containing protein</fullName>
    </submittedName>
</protein>
<dbReference type="Proteomes" id="UP000510682">
    <property type="component" value="Chromosome"/>
</dbReference>
<feature type="domain" description="PPE" evidence="3">
    <location>
        <begin position="6"/>
        <end position="164"/>
    </location>
</feature>
<keyword evidence="6" id="KW-1185">Reference proteome</keyword>
<feature type="domain" description="PPE-PPW subfamily C-terminal" evidence="4">
    <location>
        <begin position="451"/>
        <end position="493"/>
    </location>
</feature>
<evidence type="ECO:0000256" key="1">
    <source>
        <dbReference type="ARBA" id="ARBA00010652"/>
    </source>
</evidence>
<evidence type="ECO:0000259" key="4">
    <source>
        <dbReference type="Pfam" id="PF18878"/>
    </source>
</evidence>
<dbReference type="RefSeq" id="WP_180916541.1">
    <property type="nucleotide sequence ID" value="NZ_CP059165.1"/>
</dbReference>
<dbReference type="KEGG" id="mgor:H0P51_02805"/>
<dbReference type="InterPro" id="IPR038332">
    <property type="entry name" value="PPE_sf"/>
</dbReference>
<dbReference type="InterPro" id="IPR043641">
    <property type="entry name" value="PPE-PPW_C"/>
</dbReference>
<dbReference type="Pfam" id="PF00823">
    <property type="entry name" value="PPE"/>
    <property type="match status" value="1"/>
</dbReference>
<dbReference type="InterPro" id="IPR000030">
    <property type="entry name" value="PPE_dom"/>
</dbReference>
<dbReference type="Pfam" id="PF18878">
    <property type="entry name" value="PPE-PPW"/>
    <property type="match status" value="1"/>
</dbReference>
<dbReference type="PANTHER" id="PTHR46766">
    <property type="entry name" value="GLUTAMINE-RICH PROTEIN 2"/>
    <property type="match status" value="1"/>
</dbReference>
<reference evidence="6" key="1">
    <citation type="submission" date="2020-07" db="EMBL/GenBank/DDBJ databases">
        <title>Description of Mycobacterium gordonae subsp. intergordonae subsp.nov. and Mycobacterium gordonae subsp. gordonae subsp. nov.</title>
        <authorList>
            <person name="Yu X."/>
        </authorList>
    </citation>
    <scope>NUCLEOTIDE SEQUENCE [LARGE SCALE GENOMIC DNA]</scope>
    <source>
        <strain evidence="6">24</strain>
    </source>
</reference>
<sequence>MFAPVWMASPPEVHSALLSTGPGPGPLLAAAQTWTGLSIEYNSAAIELTAVLVDSQQLWEGPAAAAYAAAHVPYLEWLALASALSAEAAARQETVAAAYVTALTAMPTLAELAANHTVHGALVATNFFGINTVPIALNEADYVRMWVQAATTMSTYQATVSAAAGGGGGGGGGGGRGGGGNGFQLPTPAEIWAMIFGADGAPITGQGQPNWSPLQYLQNLPNLFNGNQQALVYLQTNLPQILTNPSNLPALISYFVAWQTYRIVNWTLRTLRFLVQMAPLLVPAFLNLATVNLGGLAGLAGWAQPTVTPGPDVPAVPIPTSELPPPAMVLAAPAMAPTPAPTSVPAPVPTPSAPVAPAVPPASATGVEGFNYLVGGPGPEVGWGMGARIATPQTASDSVAAAQVAAADRDQARAARRLRSTISRGHRYEFLDTPAEGGLAPEISTTGPASRGAGSVGLSGTVGRGELRAAGLATLAADDFGTGPTVPMLPETWTNS</sequence>
<dbReference type="AlphaFoldDB" id="A0A7D6IMT9"/>
<reference evidence="5 6" key="2">
    <citation type="submission" date="2020-07" db="EMBL/GenBank/DDBJ databases">
        <authorList>
            <person name="Yu X."/>
        </authorList>
    </citation>
    <scope>NUCLEOTIDE SEQUENCE [LARGE SCALE GENOMIC DNA]</scope>
    <source>
        <strain evidence="6">24</strain>
    </source>
</reference>
<evidence type="ECO:0000313" key="6">
    <source>
        <dbReference type="Proteomes" id="UP000510682"/>
    </source>
</evidence>
<organism evidence="5 6">
    <name type="scientific">Mycobacterium vicinigordonae</name>
    <dbReference type="NCBI Taxonomy" id="1719132"/>
    <lineage>
        <taxon>Bacteria</taxon>
        <taxon>Bacillati</taxon>
        <taxon>Actinomycetota</taxon>
        <taxon>Actinomycetes</taxon>
        <taxon>Mycobacteriales</taxon>
        <taxon>Mycobacteriaceae</taxon>
        <taxon>Mycobacterium</taxon>
    </lineage>
</organism>
<dbReference type="PANTHER" id="PTHR46766:SF1">
    <property type="entry name" value="GLUTAMINE-RICH PROTEIN 2"/>
    <property type="match status" value="1"/>
</dbReference>
<dbReference type="Gene3D" id="1.20.1260.20">
    <property type="entry name" value="PPE superfamily"/>
    <property type="match status" value="1"/>
</dbReference>
<dbReference type="EMBL" id="CP059165">
    <property type="protein sequence ID" value="QLL07940.1"/>
    <property type="molecule type" value="Genomic_DNA"/>
</dbReference>
<dbReference type="GO" id="GO:0052572">
    <property type="term" value="P:response to host immune response"/>
    <property type="evidence" value="ECO:0007669"/>
    <property type="project" value="TreeGrafter"/>
</dbReference>
<reference evidence="6" key="3">
    <citation type="submission" date="2023-07" db="EMBL/GenBank/DDBJ databases">
        <title>Description of Mycobacterium gordonae subsp. intergordonae subsp.nov. and Mycobacterium gordonae subsp. gordonae subsp. nov.</title>
        <authorList>
            <person name="Huang H."/>
        </authorList>
    </citation>
    <scope>NUCLEOTIDE SEQUENCE [LARGE SCALE GENOMIC DNA]</scope>
    <source>
        <strain evidence="6">24</strain>
    </source>
</reference>
<evidence type="ECO:0000259" key="3">
    <source>
        <dbReference type="Pfam" id="PF00823"/>
    </source>
</evidence>
<comment type="similarity">
    <text evidence="1">Belongs to the mycobacterial PPE family.</text>
</comment>
<feature type="region of interest" description="Disordered" evidence="2">
    <location>
        <begin position="436"/>
        <end position="456"/>
    </location>
</feature>